<dbReference type="GO" id="GO:0006006">
    <property type="term" value="P:glucose metabolic process"/>
    <property type="evidence" value="ECO:0007669"/>
    <property type="project" value="TreeGrafter"/>
</dbReference>
<comment type="similarity">
    <text evidence="1">Belongs to the aldose epimerase family.</text>
</comment>
<keyword evidence="2" id="KW-0413">Isomerase</keyword>
<dbReference type="STRING" id="282683.SAMN04488105_12252"/>
<reference evidence="5" key="1">
    <citation type="submission" date="2016-10" db="EMBL/GenBank/DDBJ databases">
        <authorList>
            <person name="Varghese N."/>
            <person name="Submissions S."/>
        </authorList>
    </citation>
    <scope>NUCLEOTIDE SEQUENCE [LARGE SCALE GENOMIC DNA]</scope>
    <source>
        <strain evidence="5">DSM 10146</strain>
    </source>
</reference>
<evidence type="ECO:0000313" key="4">
    <source>
        <dbReference type="EMBL" id="SDF46110.1"/>
    </source>
</evidence>
<dbReference type="PANTHER" id="PTHR10091">
    <property type="entry name" value="ALDOSE-1-EPIMERASE"/>
    <property type="match status" value="1"/>
</dbReference>
<dbReference type="InterPro" id="IPR047215">
    <property type="entry name" value="Galactose_mutarotase-like"/>
</dbReference>
<sequence>MTDAPAPFGTAPDGSPVKIAKITAGDVTARVMSWGASLVDFRLGGVPLVLGCDAFDAYLGPMRYFGAIVGPVANRIAGGRMVLGGQRHDLDRNDAGRTTLHGGSDGFGTSNWRIVDLTDSSVALALHRPGGLGGFPGSLEVEARYTLDEGGALTLDIAATTDRETVFAPAFHGYWSLDGQPDLGGHRLTVAAETYLPVDSAKIPEGAPQPVARTVFDHRTPRTPDPGIDHNFCLSTERGTLRHACTLEAGGLRLEVSSTEPGLQVYAGAKIDSAPFPGHGGAPHGPNAGIAIEPQGWPDAVNRPDFPPVVLRRGEPYRQTSRFAVTRID</sequence>
<proteinExistence type="inferred from homology"/>
<protein>
    <submittedName>
        <fullName evidence="4">Aldose 1-epimerase</fullName>
    </submittedName>
</protein>
<dbReference type="InterPro" id="IPR014718">
    <property type="entry name" value="GH-type_carb-bd"/>
</dbReference>
<dbReference type="CDD" id="cd09019">
    <property type="entry name" value="galactose_mutarotase_like"/>
    <property type="match status" value="1"/>
</dbReference>
<dbReference type="Proteomes" id="UP000198994">
    <property type="component" value="Unassembled WGS sequence"/>
</dbReference>
<dbReference type="InterPro" id="IPR008183">
    <property type="entry name" value="Aldose_1/G6P_1-epimerase"/>
</dbReference>
<organism evidence="4 5">
    <name type="scientific">Salipiger thiooxidans</name>
    <dbReference type="NCBI Taxonomy" id="282683"/>
    <lineage>
        <taxon>Bacteria</taxon>
        <taxon>Pseudomonadati</taxon>
        <taxon>Pseudomonadota</taxon>
        <taxon>Alphaproteobacteria</taxon>
        <taxon>Rhodobacterales</taxon>
        <taxon>Roseobacteraceae</taxon>
        <taxon>Salipiger</taxon>
    </lineage>
</organism>
<gene>
    <name evidence="4" type="ORF">SAMN04488105_12252</name>
</gene>
<evidence type="ECO:0000256" key="2">
    <source>
        <dbReference type="ARBA" id="ARBA00023235"/>
    </source>
</evidence>
<keyword evidence="5" id="KW-1185">Reference proteome</keyword>
<name>A0A1G7LAP5_9RHOB</name>
<keyword evidence="3" id="KW-0119">Carbohydrate metabolism</keyword>
<evidence type="ECO:0000313" key="5">
    <source>
        <dbReference type="Proteomes" id="UP000198994"/>
    </source>
</evidence>
<dbReference type="EMBL" id="FNAV01000022">
    <property type="protein sequence ID" value="SDF46110.1"/>
    <property type="molecule type" value="Genomic_DNA"/>
</dbReference>
<dbReference type="Gene3D" id="2.70.98.10">
    <property type="match status" value="1"/>
</dbReference>
<dbReference type="GO" id="GO:0004034">
    <property type="term" value="F:aldose 1-epimerase activity"/>
    <property type="evidence" value="ECO:0007669"/>
    <property type="project" value="TreeGrafter"/>
</dbReference>
<dbReference type="PANTHER" id="PTHR10091:SF49">
    <property type="entry name" value="ALDOSE 1-EPIMERASE"/>
    <property type="match status" value="1"/>
</dbReference>
<dbReference type="AlphaFoldDB" id="A0A1G7LAP5"/>
<dbReference type="SUPFAM" id="SSF74650">
    <property type="entry name" value="Galactose mutarotase-like"/>
    <property type="match status" value="1"/>
</dbReference>
<dbReference type="GO" id="GO:0033499">
    <property type="term" value="P:galactose catabolic process via UDP-galactose, Leloir pathway"/>
    <property type="evidence" value="ECO:0007669"/>
    <property type="project" value="TreeGrafter"/>
</dbReference>
<evidence type="ECO:0000256" key="1">
    <source>
        <dbReference type="ARBA" id="ARBA00006206"/>
    </source>
</evidence>
<dbReference type="GO" id="GO:0030246">
    <property type="term" value="F:carbohydrate binding"/>
    <property type="evidence" value="ECO:0007669"/>
    <property type="project" value="InterPro"/>
</dbReference>
<evidence type="ECO:0000256" key="3">
    <source>
        <dbReference type="ARBA" id="ARBA00023277"/>
    </source>
</evidence>
<dbReference type="RefSeq" id="WP_089963491.1">
    <property type="nucleotide sequence ID" value="NZ_FNAV01000022.1"/>
</dbReference>
<dbReference type="Pfam" id="PF01263">
    <property type="entry name" value="Aldose_epim"/>
    <property type="match status" value="1"/>
</dbReference>
<dbReference type="OrthoDB" id="9779408at2"/>
<accession>A0A1G7LAP5</accession>
<dbReference type="InterPro" id="IPR011013">
    <property type="entry name" value="Gal_mutarotase_sf_dom"/>
</dbReference>